<feature type="domain" description="Concentrative nucleoside transporter N-terminal" evidence="8">
    <location>
        <begin position="8"/>
        <end position="80"/>
    </location>
</feature>
<dbReference type="PATRIC" id="fig|1423749.3.peg.319"/>
<evidence type="ECO:0000256" key="2">
    <source>
        <dbReference type="ARBA" id="ARBA00009033"/>
    </source>
</evidence>
<evidence type="ECO:0000256" key="6">
    <source>
        <dbReference type="ARBA" id="ARBA00023136"/>
    </source>
</evidence>
<keyword evidence="5 7" id="KW-1133">Transmembrane helix</keyword>
<feature type="transmembrane region" description="Helical" evidence="7">
    <location>
        <begin position="339"/>
        <end position="365"/>
    </location>
</feature>
<keyword evidence="3" id="KW-1003">Cell membrane</keyword>
<evidence type="ECO:0000256" key="3">
    <source>
        <dbReference type="ARBA" id="ARBA00022475"/>
    </source>
</evidence>
<evidence type="ECO:0000256" key="4">
    <source>
        <dbReference type="ARBA" id="ARBA00022692"/>
    </source>
</evidence>
<feature type="transmembrane region" description="Helical" evidence="7">
    <location>
        <begin position="94"/>
        <end position="116"/>
    </location>
</feature>
<feature type="transmembrane region" description="Helical" evidence="7">
    <location>
        <begin position="280"/>
        <end position="298"/>
    </location>
</feature>
<keyword evidence="4 7" id="KW-0812">Transmembrane</keyword>
<comment type="similarity">
    <text evidence="2">Belongs to the concentrative nucleoside transporter (CNT) (TC 2.A.41) family.</text>
</comment>
<evidence type="ECO:0000259" key="9">
    <source>
        <dbReference type="Pfam" id="PF07662"/>
    </source>
</evidence>
<dbReference type="GO" id="GO:0015293">
    <property type="term" value="F:symporter activity"/>
    <property type="evidence" value="ECO:0007669"/>
    <property type="project" value="TreeGrafter"/>
</dbReference>
<dbReference type="GO" id="GO:0005337">
    <property type="term" value="F:nucleoside transmembrane transporter activity"/>
    <property type="evidence" value="ECO:0007669"/>
    <property type="project" value="InterPro"/>
</dbReference>
<dbReference type="InterPro" id="IPR002668">
    <property type="entry name" value="CNT_N_dom"/>
</dbReference>
<evidence type="ECO:0000259" key="8">
    <source>
        <dbReference type="Pfam" id="PF01773"/>
    </source>
</evidence>
<evidence type="ECO:0000256" key="5">
    <source>
        <dbReference type="ARBA" id="ARBA00022989"/>
    </source>
</evidence>
<dbReference type="InterPro" id="IPR008276">
    <property type="entry name" value="C_nuclsd_transpt"/>
</dbReference>
<keyword evidence="6 7" id="KW-0472">Membrane</keyword>
<sequence length="400" mass="43922">MYLAINVLGLIVFLAIGFIFSKDRKHINWKAIAIMVVLNLILAWFLTSSAAGRAGVKAAADGFTWIVDISAKGTVFALGDWYNTKNLNFICSSLMPILMIVPMFDILTYFGILPWIIKWIGRGLSFLTGQAKFESFFAVEMMFLGNTEVLAISGMQLRKMSKERNLSIAMMSMSCVTASILGSYIQMMPGQFILTAVPINIVNALICTSLLNPVHITPEEDTIEKVGNTDDGKKEPFFSYLGDSILGAGRLILIIIANVIAFVALAGLIDAILGLFWKQLSLESILGVVMFPFSWLMGLNPHDAWILSQNMGLKLVTNEFVVMGEVTKVIGQYPAHLKAVFTVFMTSFANFSTLGMVMGAFKGLVGQEDNDYIAKNFAYMLLSGVLVSLLSAAFVGLFVW</sequence>
<comment type="caution">
    <text evidence="10">The sequence shown here is derived from an EMBL/GenBank/DDBJ whole genome shotgun (WGS) entry which is preliminary data.</text>
</comment>
<dbReference type="Proteomes" id="UP000051739">
    <property type="component" value="Unassembled WGS sequence"/>
</dbReference>
<evidence type="ECO:0000313" key="10">
    <source>
        <dbReference type="EMBL" id="KRM02348.1"/>
    </source>
</evidence>
<protein>
    <submittedName>
        <fullName evidence="10">Nucleoside transporter</fullName>
    </submittedName>
</protein>
<dbReference type="RefSeq" id="WP_007122274.1">
    <property type="nucleotide sequence ID" value="NZ_AZFN01000012.1"/>
</dbReference>
<gene>
    <name evidence="10" type="ORF">FC60_GL000318</name>
</gene>
<proteinExistence type="inferred from homology"/>
<feature type="transmembrane region" description="Helical" evidence="7">
    <location>
        <begin position="251"/>
        <end position="273"/>
    </location>
</feature>
<dbReference type="InterPro" id="IPR011657">
    <property type="entry name" value="CNT_C_dom"/>
</dbReference>
<dbReference type="Pfam" id="PF01773">
    <property type="entry name" value="Nucleos_tra2_N"/>
    <property type="match status" value="1"/>
</dbReference>
<evidence type="ECO:0000313" key="11">
    <source>
        <dbReference type="Proteomes" id="UP000051739"/>
    </source>
</evidence>
<feature type="domain" description="Concentrative nucleoside transporter C-terminal" evidence="9">
    <location>
        <begin position="193"/>
        <end position="396"/>
    </location>
</feature>
<feature type="transmembrane region" description="Helical" evidence="7">
    <location>
        <begin position="377"/>
        <end position="399"/>
    </location>
</feature>
<dbReference type="AlphaFoldDB" id="A0A0R1VKJ1"/>
<feature type="transmembrane region" description="Helical" evidence="7">
    <location>
        <begin position="27"/>
        <end position="47"/>
    </location>
</feature>
<feature type="transmembrane region" description="Helical" evidence="7">
    <location>
        <begin position="166"/>
        <end position="185"/>
    </location>
</feature>
<dbReference type="EMBL" id="AZFN01000012">
    <property type="protein sequence ID" value="KRM02348.1"/>
    <property type="molecule type" value="Genomic_DNA"/>
</dbReference>
<dbReference type="GO" id="GO:0005886">
    <property type="term" value="C:plasma membrane"/>
    <property type="evidence" value="ECO:0007669"/>
    <property type="project" value="UniProtKB-SubCell"/>
</dbReference>
<reference evidence="10 11" key="1">
    <citation type="journal article" date="2015" name="Genome Announc.">
        <title>Expanding the biotechnology potential of lactobacilli through comparative genomics of 213 strains and associated genera.</title>
        <authorList>
            <person name="Sun Z."/>
            <person name="Harris H.M."/>
            <person name="McCann A."/>
            <person name="Guo C."/>
            <person name="Argimon S."/>
            <person name="Zhang W."/>
            <person name="Yang X."/>
            <person name="Jeffery I.B."/>
            <person name="Cooney J.C."/>
            <person name="Kagawa T.F."/>
            <person name="Liu W."/>
            <person name="Song Y."/>
            <person name="Salvetti E."/>
            <person name="Wrobel A."/>
            <person name="Rasinkangas P."/>
            <person name="Parkhill J."/>
            <person name="Rea M.C."/>
            <person name="O'Sullivan O."/>
            <person name="Ritari J."/>
            <person name="Douillard F.P."/>
            <person name="Paul Ross R."/>
            <person name="Yang R."/>
            <person name="Briner A.E."/>
            <person name="Felis G.E."/>
            <person name="de Vos W.M."/>
            <person name="Barrangou R."/>
            <person name="Klaenhammer T.R."/>
            <person name="Caufield P.W."/>
            <person name="Cui Y."/>
            <person name="Zhang H."/>
            <person name="O'Toole P.W."/>
        </authorList>
    </citation>
    <scope>NUCLEOTIDE SEQUENCE [LARGE SCALE GENOMIC DNA]</scope>
    <source>
        <strain evidence="10 11">DSM 16045</strain>
    </source>
</reference>
<evidence type="ECO:0000256" key="1">
    <source>
        <dbReference type="ARBA" id="ARBA00004651"/>
    </source>
</evidence>
<accession>A0A0R1VKJ1</accession>
<dbReference type="PANTHER" id="PTHR10590">
    <property type="entry name" value="SODIUM/NUCLEOSIDE COTRANSPORTER"/>
    <property type="match status" value="1"/>
</dbReference>
<dbReference type="PANTHER" id="PTHR10590:SF19">
    <property type="entry name" value="PURINE NUCLEOSIDE TRANSPORT PROTEIN NUPG"/>
    <property type="match status" value="1"/>
</dbReference>
<name>A0A0R1VKJ1_9LACO</name>
<evidence type="ECO:0000256" key="7">
    <source>
        <dbReference type="SAM" id="Phobius"/>
    </source>
</evidence>
<comment type="subcellular location">
    <subcellularLocation>
        <location evidence="1">Cell membrane</location>
        <topology evidence="1">Multi-pass membrane protein</topology>
    </subcellularLocation>
</comment>
<dbReference type="Pfam" id="PF07662">
    <property type="entry name" value="Nucleos_tra2_C"/>
    <property type="match status" value="1"/>
</dbReference>
<keyword evidence="11" id="KW-1185">Reference proteome</keyword>
<organism evidence="10 11">
    <name type="scientific">Limosilactobacillus gastricus DSM 16045</name>
    <dbReference type="NCBI Taxonomy" id="1423749"/>
    <lineage>
        <taxon>Bacteria</taxon>
        <taxon>Bacillati</taxon>
        <taxon>Bacillota</taxon>
        <taxon>Bacilli</taxon>
        <taxon>Lactobacillales</taxon>
        <taxon>Lactobacillaceae</taxon>
        <taxon>Limosilactobacillus</taxon>
    </lineage>
</organism>
<feature type="transmembrane region" description="Helical" evidence="7">
    <location>
        <begin position="136"/>
        <end position="154"/>
    </location>
</feature>